<dbReference type="InterPro" id="IPR020617">
    <property type="entry name" value="Thiolase_C"/>
</dbReference>
<dbReference type="PIRSF" id="PIRSF000429">
    <property type="entry name" value="Ac-CoA_Ac_transf"/>
    <property type="match status" value="1"/>
</dbReference>
<feature type="active site" description="Proton acceptor" evidence="8">
    <location>
        <position position="379"/>
    </location>
</feature>
<evidence type="ECO:0000313" key="12">
    <source>
        <dbReference type="EMBL" id="AET68498.1"/>
    </source>
</evidence>
<gene>
    <name evidence="12" type="ordered locus">Desor_2972</name>
</gene>
<dbReference type="Proteomes" id="UP000006346">
    <property type="component" value="Chromosome"/>
</dbReference>
<evidence type="ECO:0000256" key="7">
    <source>
        <dbReference type="ARBA" id="ARBA00023315"/>
    </source>
</evidence>
<keyword evidence="7 9" id="KW-0012">Acyltransferase</keyword>
<feature type="domain" description="Thiolase C-terminal" evidence="11">
    <location>
        <begin position="270"/>
        <end position="390"/>
    </location>
</feature>
<dbReference type="NCBIfam" id="TIGR01930">
    <property type="entry name" value="AcCoA-C-Actrans"/>
    <property type="match status" value="1"/>
</dbReference>
<proteinExistence type="inferred from homology"/>
<comment type="similarity">
    <text evidence="2 9">Belongs to the thiolase-like superfamily. Thiolase family.</text>
</comment>
<dbReference type="InterPro" id="IPR020616">
    <property type="entry name" value="Thiolase_N"/>
</dbReference>
<dbReference type="eggNOG" id="COG0183">
    <property type="taxonomic scope" value="Bacteria"/>
</dbReference>
<dbReference type="InterPro" id="IPR002155">
    <property type="entry name" value="Thiolase"/>
</dbReference>
<protein>
    <submittedName>
        <fullName evidence="12">Acetyl-CoA acetyltransferase</fullName>
    </submittedName>
</protein>
<dbReference type="SUPFAM" id="SSF53901">
    <property type="entry name" value="Thiolase-like"/>
    <property type="match status" value="2"/>
</dbReference>
<keyword evidence="13" id="KW-1185">Reference proteome</keyword>
<evidence type="ECO:0000313" key="13">
    <source>
        <dbReference type="Proteomes" id="UP000006346"/>
    </source>
</evidence>
<dbReference type="STRING" id="768706.Desor_2972"/>
<evidence type="ECO:0000259" key="11">
    <source>
        <dbReference type="Pfam" id="PF02803"/>
    </source>
</evidence>
<dbReference type="HOGENOM" id="CLU_031026_1_1_9"/>
<feature type="domain" description="Thiolase N-terminal" evidence="10">
    <location>
        <begin position="5"/>
        <end position="261"/>
    </location>
</feature>
<keyword evidence="6" id="KW-0576">Peroxisome</keyword>
<dbReference type="EMBL" id="CP003108">
    <property type="protein sequence ID" value="AET68498.1"/>
    <property type="molecule type" value="Genomic_DNA"/>
</dbReference>
<evidence type="ECO:0000256" key="8">
    <source>
        <dbReference type="PIRSR" id="PIRSR000429-1"/>
    </source>
</evidence>
<accession>G7WGR2</accession>
<dbReference type="InterPro" id="IPR050215">
    <property type="entry name" value="Thiolase-like_sf_Thiolase"/>
</dbReference>
<evidence type="ECO:0000256" key="6">
    <source>
        <dbReference type="ARBA" id="ARBA00023140"/>
    </source>
</evidence>
<evidence type="ECO:0000256" key="5">
    <source>
        <dbReference type="ARBA" id="ARBA00023098"/>
    </source>
</evidence>
<evidence type="ECO:0000259" key="10">
    <source>
        <dbReference type="Pfam" id="PF00108"/>
    </source>
</evidence>
<reference evidence="13" key="1">
    <citation type="submission" date="2011-11" db="EMBL/GenBank/DDBJ databases">
        <title>Complete sequence of Desulfosporosinus orientis DSM 765.</title>
        <authorList>
            <person name="Lucas S."/>
            <person name="Han J."/>
            <person name="Lapidus A."/>
            <person name="Cheng J.-F."/>
            <person name="Goodwin L."/>
            <person name="Pitluck S."/>
            <person name="Peters L."/>
            <person name="Ovchinnikova G."/>
            <person name="Teshima H."/>
            <person name="Detter J.C."/>
            <person name="Han C."/>
            <person name="Tapia R."/>
            <person name="Land M."/>
            <person name="Hauser L."/>
            <person name="Kyrpides N."/>
            <person name="Ivanova N."/>
            <person name="Pagani I."/>
            <person name="Pester M."/>
            <person name="Spring S."/>
            <person name="Ollivier B."/>
            <person name="Rattei T."/>
            <person name="Klenk H.-P."/>
            <person name="Wagner M."/>
            <person name="Loy A."/>
            <person name="Woyke T."/>
        </authorList>
    </citation>
    <scope>NUCLEOTIDE SEQUENCE [LARGE SCALE GENOMIC DNA]</scope>
    <source>
        <strain evidence="13">ATCC 19365 / DSM 765 / NCIMB 8382 / VKM B-1628</strain>
    </source>
</reference>
<dbReference type="PATRIC" id="fig|768706.3.peg.2985"/>
<dbReference type="PANTHER" id="PTHR43853:SF8">
    <property type="entry name" value="3-KETOACYL-COA THIOLASE, PEROXISOMAL"/>
    <property type="match status" value="1"/>
</dbReference>
<dbReference type="KEGG" id="dor:Desor_2972"/>
<feature type="active site" description="Acyl-thioester intermediate" evidence="8">
    <location>
        <position position="93"/>
    </location>
</feature>
<dbReference type="GO" id="GO:0010124">
    <property type="term" value="P:phenylacetate catabolic process"/>
    <property type="evidence" value="ECO:0007669"/>
    <property type="project" value="TreeGrafter"/>
</dbReference>
<dbReference type="GO" id="GO:0003988">
    <property type="term" value="F:acetyl-CoA C-acyltransferase activity"/>
    <property type="evidence" value="ECO:0007669"/>
    <property type="project" value="TreeGrafter"/>
</dbReference>
<organism evidence="12 13">
    <name type="scientific">Desulfosporosinus orientis (strain ATCC 19365 / DSM 765 / NCIMB 8382 / VKM B-1628 / Singapore I)</name>
    <name type="common">Desulfotomaculum orientis</name>
    <dbReference type="NCBI Taxonomy" id="768706"/>
    <lineage>
        <taxon>Bacteria</taxon>
        <taxon>Bacillati</taxon>
        <taxon>Bacillota</taxon>
        <taxon>Clostridia</taxon>
        <taxon>Eubacteriales</taxon>
        <taxon>Desulfitobacteriaceae</taxon>
        <taxon>Desulfosporosinus</taxon>
    </lineage>
</organism>
<dbReference type="InterPro" id="IPR016039">
    <property type="entry name" value="Thiolase-like"/>
</dbReference>
<dbReference type="Pfam" id="PF02803">
    <property type="entry name" value="Thiolase_C"/>
    <property type="match status" value="1"/>
</dbReference>
<dbReference type="GO" id="GO:0006635">
    <property type="term" value="P:fatty acid beta-oxidation"/>
    <property type="evidence" value="ECO:0007669"/>
    <property type="project" value="TreeGrafter"/>
</dbReference>
<evidence type="ECO:0000256" key="4">
    <source>
        <dbReference type="ARBA" id="ARBA00022832"/>
    </source>
</evidence>
<dbReference type="RefSeq" id="WP_014185306.1">
    <property type="nucleotide sequence ID" value="NC_016584.1"/>
</dbReference>
<dbReference type="AlphaFoldDB" id="G7WGR2"/>
<dbReference type="CDD" id="cd00751">
    <property type="entry name" value="thiolase"/>
    <property type="match status" value="1"/>
</dbReference>
<keyword evidence="3 9" id="KW-0808">Transferase</keyword>
<dbReference type="PANTHER" id="PTHR43853">
    <property type="entry name" value="3-KETOACYL-COA THIOLASE, PEROXISOMAL"/>
    <property type="match status" value="1"/>
</dbReference>
<reference evidence="12 13" key="2">
    <citation type="journal article" date="2012" name="J. Bacteriol.">
        <title>Complete genome sequences of Desulfosporosinus orientis DSM765T, Desulfosporosinus youngiae DSM17734T, Desulfosporosinus meridiei DSM13257T, and Desulfosporosinus acidiphilus DSM22704T.</title>
        <authorList>
            <person name="Pester M."/>
            <person name="Brambilla E."/>
            <person name="Alazard D."/>
            <person name="Rattei T."/>
            <person name="Weinmaier T."/>
            <person name="Han J."/>
            <person name="Lucas S."/>
            <person name="Lapidus A."/>
            <person name="Cheng J.F."/>
            <person name="Goodwin L."/>
            <person name="Pitluck S."/>
            <person name="Peters L."/>
            <person name="Ovchinnikova G."/>
            <person name="Teshima H."/>
            <person name="Detter J.C."/>
            <person name="Han C.S."/>
            <person name="Tapia R."/>
            <person name="Land M.L."/>
            <person name="Hauser L."/>
            <person name="Kyrpides N.C."/>
            <person name="Ivanova N.N."/>
            <person name="Pagani I."/>
            <person name="Huntmann M."/>
            <person name="Wei C.L."/>
            <person name="Davenport K.W."/>
            <person name="Daligault H."/>
            <person name="Chain P.S."/>
            <person name="Chen A."/>
            <person name="Mavromatis K."/>
            <person name="Markowitz V."/>
            <person name="Szeto E."/>
            <person name="Mikhailova N."/>
            <person name="Pati A."/>
            <person name="Wagner M."/>
            <person name="Woyke T."/>
            <person name="Ollivier B."/>
            <person name="Klenk H.P."/>
            <person name="Spring S."/>
            <person name="Loy A."/>
        </authorList>
    </citation>
    <scope>NUCLEOTIDE SEQUENCE [LARGE SCALE GENOMIC DNA]</scope>
    <source>
        <strain evidence="13">ATCC 19365 / DSM 765 / NCIMB 8382 / VKM B-1628</strain>
    </source>
</reference>
<sequence>MREIYLVESVRTGIAKAGKNSWFANLRADDMAALVMNELMKRAGLEDKKDQVDGIILGGTALINDMAGNIGRYATIMAGFPYSVPGCTVDRFCSSGVQTIFNAVAEINMGWGSEMLIAGGVQHMTHVPMGTGSLHNPRLGEFTDENMKSMGWTAEMVARKYGIIRAEQDLMAYESHAKAHKATMDGLFQAEILPIEVEAPTKDGGTQKMIVDRDQGIRPDTNLESLAKMEPVFLKDDKATVTAGNASQTNDAAAVVLVASKEKFQELGLKPKMKLIGYKAIGVDPAYMGIGPAVAIPMVLKQAGMTMDQIDIWEINEAFAAQAVYCTRELGIRNHPLLNPRGSGISLGHPLGCTGARIATTLMHEMPFYGAKYAVESMCVGHGQGVAAIWEWIGDK</sequence>
<comment type="subcellular location">
    <subcellularLocation>
        <location evidence="1">Peroxisome</location>
    </subcellularLocation>
</comment>
<dbReference type="Pfam" id="PF00108">
    <property type="entry name" value="Thiolase_N"/>
    <property type="match status" value="1"/>
</dbReference>
<dbReference type="OrthoDB" id="9764638at2"/>
<keyword evidence="4" id="KW-0276">Fatty acid metabolism</keyword>
<dbReference type="Gene3D" id="3.40.47.10">
    <property type="match status" value="1"/>
</dbReference>
<keyword evidence="5" id="KW-0443">Lipid metabolism</keyword>
<evidence type="ECO:0000256" key="9">
    <source>
        <dbReference type="RuleBase" id="RU003557"/>
    </source>
</evidence>
<dbReference type="GO" id="GO:0005737">
    <property type="term" value="C:cytoplasm"/>
    <property type="evidence" value="ECO:0007669"/>
    <property type="project" value="UniProtKB-ARBA"/>
</dbReference>
<feature type="active site" description="Proton acceptor" evidence="8">
    <location>
        <position position="349"/>
    </location>
</feature>
<evidence type="ECO:0000256" key="2">
    <source>
        <dbReference type="ARBA" id="ARBA00010982"/>
    </source>
</evidence>
<evidence type="ECO:0000256" key="1">
    <source>
        <dbReference type="ARBA" id="ARBA00004275"/>
    </source>
</evidence>
<name>G7WGR2_DESOD</name>
<evidence type="ECO:0000256" key="3">
    <source>
        <dbReference type="ARBA" id="ARBA00022679"/>
    </source>
</evidence>